<evidence type="ECO:0000256" key="1">
    <source>
        <dbReference type="ARBA" id="ARBA00023242"/>
    </source>
</evidence>
<protein>
    <recommendedName>
        <fullName evidence="2">Xylanolytic transcriptional activator regulatory domain-containing protein</fullName>
    </recommendedName>
</protein>
<accession>A0ABR3W2B0</accession>
<dbReference type="EMBL" id="JAZHXJ010000783">
    <property type="protein sequence ID" value="KAL1851405.1"/>
    <property type="molecule type" value="Genomic_DNA"/>
</dbReference>
<evidence type="ECO:0000259" key="2">
    <source>
        <dbReference type="Pfam" id="PF04082"/>
    </source>
</evidence>
<evidence type="ECO:0000313" key="4">
    <source>
        <dbReference type="Proteomes" id="UP001586593"/>
    </source>
</evidence>
<dbReference type="Pfam" id="PF04082">
    <property type="entry name" value="Fungal_trans"/>
    <property type="match status" value="1"/>
</dbReference>
<comment type="caution">
    <text evidence="3">The sequence shown here is derived from an EMBL/GenBank/DDBJ whole genome shotgun (WGS) entry which is preliminary data.</text>
</comment>
<dbReference type="PANTHER" id="PTHR47256:SF3">
    <property type="entry name" value="ZN(II)2CYS6 TRANSCRIPTION FACTOR (EUROFUNG)"/>
    <property type="match status" value="1"/>
</dbReference>
<dbReference type="InterPro" id="IPR053187">
    <property type="entry name" value="Notoamide_regulator"/>
</dbReference>
<gene>
    <name evidence="3" type="ORF">VTK73DRAFT_9422</name>
</gene>
<evidence type="ECO:0000313" key="3">
    <source>
        <dbReference type="EMBL" id="KAL1851405.1"/>
    </source>
</evidence>
<keyword evidence="4" id="KW-1185">Reference proteome</keyword>
<dbReference type="PANTHER" id="PTHR47256">
    <property type="entry name" value="ZN(II)2CYS6 TRANSCRIPTION FACTOR (EUROFUNG)-RELATED"/>
    <property type="match status" value="1"/>
</dbReference>
<dbReference type="CDD" id="cd12148">
    <property type="entry name" value="fungal_TF_MHR"/>
    <property type="match status" value="1"/>
</dbReference>
<dbReference type="Proteomes" id="UP001586593">
    <property type="component" value="Unassembled WGS sequence"/>
</dbReference>
<proteinExistence type="predicted"/>
<sequence>MSTREAHREQIENLALSNRELRTVLELLRSTPTSTSKHITEKIREAATLDEAVSLIADASVLLPYGPDPASISPNPLRLRFPDLVQAVAQPWPLRCNGISVISSELPMSRWTSVVKDDRLLTHLLTLFWTWDQVVIRILNQVAFLEELYSNPDSDVQYCSRFLVNAILAVATLHLGEKDIHDSSIDARSLGRRFAGQAYRQFQTTERARPSLTVMQGLTFLWLFESVCGHKARATAVSRPLLELYDVVKTGHSTAPGERLLREWRDNPTVAWGFGCFGKRIGMALHRGLGATPIEYPARGILAASDMPDLSDLPTQTEDRPWVPYPISTQLRPSYSPEMLAAERSFLVLTEKVASAIENDDQGVISDASADDSSLHRLCDRVRDWKAQLPHHIQVNTGTLPSITHLMVAYELLMLRILSTFSTDNLDVRFSVYAAASSLITHLWTHRAAYGPRPDYWLAQACITATAIIFMGLPDSVRPPNDTVLRAMQLAREAADRLPAARGLLVGLRSRLRRAGIRLPNLWADMLSALEEGRAE</sequence>
<keyword evidence="1" id="KW-0539">Nucleus</keyword>
<name>A0ABR3W2B0_9PEZI</name>
<organism evidence="3 4">
    <name type="scientific">Phialemonium thermophilum</name>
    <dbReference type="NCBI Taxonomy" id="223376"/>
    <lineage>
        <taxon>Eukaryota</taxon>
        <taxon>Fungi</taxon>
        <taxon>Dikarya</taxon>
        <taxon>Ascomycota</taxon>
        <taxon>Pezizomycotina</taxon>
        <taxon>Sordariomycetes</taxon>
        <taxon>Sordariomycetidae</taxon>
        <taxon>Cephalothecales</taxon>
        <taxon>Cephalothecaceae</taxon>
        <taxon>Phialemonium</taxon>
    </lineage>
</organism>
<feature type="domain" description="Xylanolytic transcriptional activator regulatory" evidence="2">
    <location>
        <begin position="125"/>
        <end position="230"/>
    </location>
</feature>
<dbReference type="InterPro" id="IPR007219">
    <property type="entry name" value="XnlR_reg_dom"/>
</dbReference>
<reference evidence="3 4" key="1">
    <citation type="journal article" date="2024" name="Commun. Biol.">
        <title>Comparative genomic analysis of thermophilic fungi reveals convergent evolutionary adaptations and gene losses.</title>
        <authorList>
            <person name="Steindorff A.S."/>
            <person name="Aguilar-Pontes M.V."/>
            <person name="Robinson A.J."/>
            <person name="Andreopoulos B."/>
            <person name="LaButti K."/>
            <person name="Kuo A."/>
            <person name="Mondo S."/>
            <person name="Riley R."/>
            <person name="Otillar R."/>
            <person name="Haridas S."/>
            <person name="Lipzen A."/>
            <person name="Grimwood J."/>
            <person name="Schmutz J."/>
            <person name="Clum A."/>
            <person name="Reid I.D."/>
            <person name="Moisan M.C."/>
            <person name="Butler G."/>
            <person name="Nguyen T.T.M."/>
            <person name="Dewar K."/>
            <person name="Conant G."/>
            <person name="Drula E."/>
            <person name="Henrissat B."/>
            <person name="Hansel C."/>
            <person name="Singer S."/>
            <person name="Hutchinson M.I."/>
            <person name="de Vries R.P."/>
            <person name="Natvig D.O."/>
            <person name="Powell A.J."/>
            <person name="Tsang A."/>
            <person name="Grigoriev I.V."/>
        </authorList>
    </citation>
    <scope>NUCLEOTIDE SEQUENCE [LARGE SCALE GENOMIC DNA]</scope>
    <source>
        <strain evidence="3 4">ATCC 24622</strain>
    </source>
</reference>